<feature type="domain" description="TauD/TfdA-like" evidence="4">
    <location>
        <begin position="17"/>
        <end position="314"/>
    </location>
</feature>
<dbReference type="InterPro" id="IPR003819">
    <property type="entry name" value="TauD/TfdA-like"/>
</dbReference>
<evidence type="ECO:0000256" key="2">
    <source>
        <dbReference type="ARBA" id="ARBA00023002"/>
    </source>
</evidence>
<dbReference type="GO" id="GO:0017000">
    <property type="term" value="P:antibiotic biosynthetic process"/>
    <property type="evidence" value="ECO:0007669"/>
    <property type="project" value="UniProtKB-KW"/>
</dbReference>
<keyword evidence="3" id="KW-0045">Antibiotic biosynthesis</keyword>
<dbReference type="EMBL" id="JAHHGZ010000048">
    <property type="protein sequence ID" value="MBW4671551.1"/>
    <property type="molecule type" value="Genomic_DNA"/>
</dbReference>
<dbReference type="Pfam" id="PF02668">
    <property type="entry name" value="TauD"/>
    <property type="match status" value="1"/>
</dbReference>
<dbReference type="InterPro" id="IPR042098">
    <property type="entry name" value="TauD-like_sf"/>
</dbReference>
<comment type="caution">
    <text evidence="5">The sequence shown here is derived from an EMBL/GenBank/DDBJ whole genome shotgun (WGS) entry which is preliminary data.</text>
</comment>
<dbReference type="AlphaFoldDB" id="A0A951QTN3"/>
<dbReference type="SUPFAM" id="SSF51197">
    <property type="entry name" value="Clavaminate synthase-like"/>
    <property type="match status" value="1"/>
</dbReference>
<sequence>MCETPIKMFFLDLEKKLPLVIEAIACGVNLYSWAANNREFIESHILQYGGLLFRNFHIENSSDLETLIRVVCGETLEYRERSSPRSVIAGKIYTSTEHPANQSISMHCENSYQQSWPMRIFFHCLTPATVGGETPIADTRKVLNRIRPQLCQQFIEKKVMYVRNFYEFFGLPWQTVFQTTNKADVETYCQENGIAVEWQADGYLKTRAVREPVLKHPKTGEWTWFNHMMFYHMSALDREIQVGLLSLFKPDELPNNSFYGDGTPIEDSVIEEIKQCYQEEMVLVAWQKGDVLMLDNMLVAHGRKPYSGPRLIQVGMAQLWRGTLGGSDDKQDF</sequence>
<dbReference type="GO" id="GO:0051213">
    <property type="term" value="F:dioxygenase activity"/>
    <property type="evidence" value="ECO:0007669"/>
    <property type="project" value="UniProtKB-KW"/>
</dbReference>
<comment type="cofactor">
    <cofactor evidence="1">
        <name>Fe(2+)</name>
        <dbReference type="ChEBI" id="CHEBI:29033"/>
    </cofactor>
</comment>
<keyword evidence="2" id="KW-0560">Oxidoreductase</keyword>
<dbReference type="InterPro" id="IPR050411">
    <property type="entry name" value="AlphaKG_dependent_hydroxylases"/>
</dbReference>
<evidence type="ECO:0000259" key="4">
    <source>
        <dbReference type="Pfam" id="PF02668"/>
    </source>
</evidence>
<reference evidence="5" key="1">
    <citation type="submission" date="2021-05" db="EMBL/GenBank/DDBJ databases">
        <authorList>
            <person name="Pietrasiak N."/>
            <person name="Ward R."/>
            <person name="Stajich J.E."/>
            <person name="Kurbessoian T."/>
        </authorList>
    </citation>
    <scope>NUCLEOTIDE SEQUENCE</scope>
    <source>
        <strain evidence="5">GSE-NOS-MK-12-04C</strain>
    </source>
</reference>
<organism evidence="5 6">
    <name type="scientific">Cyanomargarita calcarea GSE-NOS-MK-12-04C</name>
    <dbReference type="NCBI Taxonomy" id="2839659"/>
    <lineage>
        <taxon>Bacteria</taxon>
        <taxon>Bacillati</taxon>
        <taxon>Cyanobacteriota</taxon>
        <taxon>Cyanophyceae</taxon>
        <taxon>Nostocales</taxon>
        <taxon>Cyanomargaritaceae</taxon>
        <taxon>Cyanomargarita</taxon>
    </lineage>
</organism>
<dbReference type="PANTHER" id="PTHR10696">
    <property type="entry name" value="GAMMA-BUTYROBETAINE HYDROXYLASE-RELATED"/>
    <property type="match status" value="1"/>
</dbReference>
<protein>
    <submittedName>
        <fullName evidence="5">TauD/TfdA family dioxygenase</fullName>
    </submittedName>
</protein>
<dbReference type="Gene3D" id="3.60.130.10">
    <property type="entry name" value="Clavaminate synthase-like"/>
    <property type="match status" value="1"/>
</dbReference>
<keyword evidence="5" id="KW-0223">Dioxygenase</keyword>
<evidence type="ECO:0000256" key="1">
    <source>
        <dbReference type="ARBA" id="ARBA00001954"/>
    </source>
</evidence>
<proteinExistence type="predicted"/>
<evidence type="ECO:0000313" key="5">
    <source>
        <dbReference type="EMBL" id="MBW4671551.1"/>
    </source>
</evidence>
<accession>A0A951QTN3</accession>
<name>A0A951QTN3_9CYAN</name>
<dbReference type="PANTHER" id="PTHR10696:SF56">
    <property type="entry name" value="TAUD_TFDA-LIKE DOMAIN-CONTAINING PROTEIN"/>
    <property type="match status" value="1"/>
</dbReference>
<gene>
    <name evidence="5" type="ORF">KME60_30025</name>
</gene>
<dbReference type="Proteomes" id="UP000729701">
    <property type="component" value="Unassembled WGS sequence"/>
</dbReference>
<evidence type="ECO:0000256" key="3">
    <source>
        <dbReference type="ARBA" id="ARBA00023194"/>
    </source>
</evidence>
<reference evidence="5" key="2">
    <citation type="journal article" date="2022" name="Microbiol. Resour. Announc.">
        <title>Metagenome Sequencing to Explore Phylogenomics of Terrestrial Cyanobacteria.</title>
        <authorList>
            <person name="Ward R.D."/>
            <person name="Stajich J.E."/>
            <person name="Johansen J.R."/>
            <person name="Huntemann M."/>
            <person name="Clum A."/>
            <person name="Foster B."/>
            <person name="Foster B."/>
            <person name="Roux S."/>
            <person name="Palaniappan K."/>
            <person name="Varghese N."/>
            <person name="Mukherjee S."/>
            <person name="Reddy T.B.K."/>
            <person name="Daum C."/>
            <person name="Copeland A."/>
            <person name="Chen I.A."/>
            <person name="Ivanova N.N."/>
            <person name="Kyrpides N.C."/>
            <person name="Shapiro N."/>
            <person name="Eloe-Fadrosh E.A."/>
            <person name="Pietrasiak N."/>
        </authorList>
    </citation>
    <scope>NUCLEOTIDE SEQUENCE</scope>
    <source>
        <strain evidence="5">GSE-NOS-MK-12-04C</strain>
    </source>
</reference>
<evidence type="ECO:0000313" key="6">
    <source>
        <dbReference type="Proteomes" id="UP000729701"/>
    </source>
</evidence>